<sequence>MPGQGTFGHIIGGYDGYTYSLVFAVDMYTTVFTKAQLDPVLGRLYRDDMDSLKRASPIMDRPDAWILGWEPDPKAFMNEIEQDGNGDAAQVLNL</sequence>
<dbReference type="OrthoDB" id="2684976at2759"/>
<comment type="caution">
    <text evidence="1">The sequence shown here is derived from an EMBL/GenBank/DDBJ whole genome shotgun (WGS) entry which is preliminary data.</text>
</comment>
<dbReference type="Proteomes" id="UP000683000">
    <property type="component" value="Unassembled WGS sequence"/>
</dbReference>
<gene>
    <name evidence="1" type="ORF">JVT61DRAFT_10360</name>
</gene>
<protein>
    <submittedName>
        <fullName evidence="1">Uncharacterized protein</fullName>
    </submittedName>
</protein>
<dbReference type="AlphaFoldDB" id="A0A8I2YZE7"/>
<accession>A0A8I2YZE7</accession>
<name>A0A8I2YZE7_9AGAM</name>
<evidence type="ECO:0000313" key="1">
    <source>
        <dbReference type="EMBL" id="KAG6379813.1"/>
    </source>
</evidence>
<proteinExistence type="predicted"/>
<keyword evidence="2" id="KW-1185">Reference proteome</keyword>
<dbReference type="InterPro" id="IPR024077">
    <property type="entry name" value="Neurolysin/TOP_dom2"/>
</dbReference>
<dbReference type="Gene3D" id="1.10.1370.10">
    <property type="entry name" value="Neurolysin, domain 3"/>
    <property type="match status" value="1"/>
</dbReference>
<dbReference type="EMBL" id="JAGFBS010000004">
    <property type="protein sequence ID" value="KAG6379813.1"/>
    <property type="molecule type" value="Genomic_DNA"/>
</dbReference>
<reference evidence="1" key="1">
    <citation type="submission" date="2021-03" db="EMBL/GenBank/DDBJ databases">
        <title>Evolutionary innovations through gain and loss of genes in the ectomycorrhizal Boletales.</title>
        <authorList>
            <person name="Wu G."/>
            <person name="Miyauchi S."/>
            <person name="Morin E."/>
            <person name="Yang Z.-L."/>
            <person name="Xu J."/>
            <person name="Martin F.M."/>
        </authorList>
    </citation>
    <scope>NUCLEOTIDE SEQUENCE</scope>
    <source>
        <strain evidence="1">BR01</strain>
    </source>
</reference>
<evidence type="ECO:0000313" key="2">
    <source>
        <dbReference type="Proteomes" id="UP000683000"/>
    </source>
</evidence>
<organism evidence="1 2">
    <name type="scientific">Boletus reticuloceps</name>
    <dbReference type="NCBI Taxonomy" id="495285"/>
    <lineage>
        <taxon>Eukaryota</taxon>
        <taxon>Fungi</taxon>
        <taxon>Dikarya</taxon>
        <taxon>Basidiomycota</taxon>
        <taxon>Agaricomycotina</taxon>
        <taxon>Agaricomycetes</taxon>
        <taxon>Agaricomycetidae</taxon>
        <taxon>Boletales</taxon>
        <taxon>Boletineae</taxon>
        <taxon>Boletaceae</taxon>
        <taxon>Boletoideae</taxon>
        <taxon>Boletus</taxon>
    </lineage>
</organism>